<reference evidence="1" key="2">
    <citation type="submission" date="2022-09" db="EMBL/GenBank/DDBJ databases">
        <title>Rouxiella aceris sp. nov., isolated from tree sap and emended description of the genus Rhouxiella.</title>
        <authorList>
            <person name="Kim I.S."/>
        </authorList>
    </citation>
    <scope>NUCLEOTIDE SEQUENCE</scope>
    <source>
        <strain evidence="1">SAP-2</strain>
    </source>
</reference>
<dbReference type="EMBL" id="JADMKS010000002">
    <property type="protein sequence ID" value="MBF6636208.1"/>
    <property type="molecule type" value="Genomic_DNA"/>
</dbReference>
<organism evidence="1 2">
    <name type="scientific">Rouxiella silvae</name>
    <dbReference type="NCBI Taxonomy" id="1646373"/>
    <lineage>
        <taxon>Bacteria</taxon>
        <taxon>Pseudomonadati</taxon>
        <taxon>Pseudomonadota</taxon>
        <taxon>Gammaproteobacteria</taxon>
        <taxon>Enterobacterales</taxon>
        <taxon>Yersiniaceae</taxon>
        <taxon>Rouxiella</taxon>
    </lineage>
</organism>
<accession>A0AA41BW60</accession>
<dbReference type="AlphaFoldDB" id="A0AA41BW60"/>
<evidence type="ECO:0000313" key="2">
    <source>
        <dbReference type="Proteomes" id="UP000705283"/>
    </source>
</evidence>
<name>A0AA41BW60_9GAMM</name>
<protein>
    <submittedName>
        <fullName evidence="1">Uncharacterized protein</fullName>
    </submittedName>
</protein>
<evidence type="ECO:0000313" key="1">
    <source>
        <dbReference type="EMBL" id="MBF6636208.1"/>
    </source>
</evidence>
<reference evidence="1" key="1">
    <citation type="submission" date="2020-11" db="EMBL/GenBank/DDBJ databases">
        <authorList>
            <person name="Lee S.D."/>
        </authorList>
    </citation>
    <scope>NUCLEOTIDE SEQUENCE</scope>
    <source>
        <strain evidence="1">SAP-2</strain>
    </source>
</reference>
<proteinExistence type="predicted"/>
<dbReference type="RefSeq" id="WP_194977664.1">
    <property type="nucleotide sequence ID" value="NZ_JADMKS010000002.1"/>
</dbReference>
<gene>
    <name evidence="1" type="ORF">ITX54_05960</name>
</gene>
<dbReference type="Proteomes" id="UP000705283">
    <property type="component" value="Unassembled WGS sequence"/>
</dbReference>
<sequence>MSDFEEVVLLERINLIARLSSGCECQKNDKDIALIWIAELSGVTIAEILQAAIAGTGQKKSCST</sequence>
<comment type="caution">
    <text evidence="1">The sequence shown here is derived from an EMBL/GenBank/DDBJ whole genome shotgun (WGS) entry which is preliminary data.</text>
</comment>